<dbReference type="InterPro" id="IPR006620">
    <property type="entry name" value="Pro_4_hyd_alph"/>
</dbReference>
<evidence type="ECO:0000256" key="7">
    <source>
        <dbReference type="ARBA" id="ARBA00023004"/>
    </source>
</evidence>
<dbReference type="SMART" id="SM00702">
    <property type="entry name" value="P4Hc"/>
    <property type="match status" value="1"/>
</dbReference>
<sequence length="293" mass="33007">MYLLALAYRTLDIEDVRRRKKTIKDKVEAKMSRVVVCRIIGAVCGNPSNTSPHTESIGSQHTKSIPYVGAYDMPSNIRSRMLEVAEEEKIEFEALPRGDSGEESILSWNPRALYFPNFATVEQCQSIIKIAKARLRPSSLALRQGETVESTKGIRTSSGMFISASEDKTGILDQIDAKIAKATMIPKSHGESYNVLRYEIGQRYQSHYDAFNPAEYGPQKSQRNGQNMDGNYDFRKCIGLKVKPRRGDGLLFYSLFPNGTIDPTSLHGSCPVIKGEKWVATKWIRDQPQDEEY</sequence>
<evidence type="ECO:0000256" key="3">
    <source>
        <dbReference type="ARBA" id="ARBA00022723"/>
    </source>
</evidence>
<dbReference type="Pfam" id="PF13640">
    <property type="entry name" value="2OG-FeII_Oxy_3"/>
    <property type="match status" value="1"/>
</dbReference>
<evidence type="ECO:0000256" key="1">
    <source>
        <dbReference type="ARBA" id="ARBA00001961"/>
    </source>
</evidence>
<keyword evidence="5" id="KW-0812">Transmembrane</keyword>
<evidence type="ECO:0000313" key="10">
    <source>
        <dbReference type="EMBL" id="KAK6151178.1"/>
    </source>
</evidence>
<dbReference type="PANTHER" id="PTHR10869:SF246">
    <property type="entry name" value="TRANSMEMBRANE PROLYL 4-HYDROXYLASE"/>
    <property type="match status" value="1"/>
</dbReference>
<dbReference type="Gene3D" id="2.60.120.620">
    <property type="entry name" value="q2cbj1_9rhob like domain"/>
    <property type="match status" value="1"/>
</dbReference>
<keyword evidence="11" id="KW-1185">Reference proteome</keyword>
<gene>
    <name evidence="10" type="ORF">DH2020_016110</name>
</gene>
<keyword evidence="4" id="KW-0223">Dioxygenase</keyword>
<dbReference type="InterPro" id="IPR045054">
    <property type="entry name" value="P4HA-like"/>
</dbReference>
<keyword evidence="7" id="KW-0408">Iron</keyword>
<evidence type="ECO:0000256" key="6">
    <source>
        <dbReference type="ARBA" id="ARBA00023002"/>
    </source>
</evidence>
<evidence type="ECO:0000256" key="5">
    <source>
        <dbReference type="ARBA" id="ARBA00022968"/>
    </source>
</evidence>
<proteinExistence type="predicted"/>
<feature type="domain" description="Prolyl 4-hydroxylase alpha subunit" evidence="9">
    <location>
        <begin position="110"/>
        <end position="285"/>
    </location>
</feature>
<comment type="catalytic activity">
    <reaction evidence="8">
        <text>L-prolyl-[collagen] + 2-oxoglutarate + O2 = trans-4-hydroxy-L-prolyl-[collagen] + succinate + CO2</text>
        <dbReference type="Rhea" id="RHEA:18945"/>
        <dbReference type="Rhea" id="RHEA-COMP:11676"/>
        <dbReference type="Rhea" id="RHEA-COMP:11680"/>
        <dbReference type="ChEBI" id="CHEBI:15379"/>
        <dbReference type="ChEBI" id="CHEBI:16526"/>
        <dbReference type="ChEBI" id="CHEBI:16810"/>
        <dbReference type="ChEBI" id="CHEBI:30031"/>
        <dbReference type="ChEBI" id="CHEBI:50342"/>
        <dbReference type="ChEBI" id="CHEBI:61965"/>
        <dbReference type="EC" id="1.14.11.2"/>
    </reaction>
</comment>
<reference evidence="10 11" key="1">
    <citation type="journal article" date="2021" name="Comput. Struct. Biotechnol. J.">
        <title>De novo genome assembly of the potent medicinal plant Rehmannia glutinosa using nanopore technology.</title>
        <authorList>
            <person name="Ma L."/>
            <person name="Dong C."/>
            <person name="Song C."/>
            <person name="Wang X."/>
            <person name="Zheng X."/>
            <person name="Niu Y."/>
            <person name="Chen S."/>
            <person name="Feng W."/>
        </authorList>
    </citation>
    <scope>NUCLEOTIDE SEQUENCE [LARGE SCALE GENOMIC DNA]</scope>
    <source>
        <strain evidence="10">DH-2019</strain>
    </source>
</reference>
<comment type="subcellular location">
    <subcellularLocation>
        <location evidence="2">Endoplasmic reticulum membrane</location>
        <topology evidence="2">Single-pass type II membrane protein</topology>
    </subcellularLocation>
</comment>
<protein>
    <recommendedName>
        <fullName evidence="9">Prolyl 4-hydroxylase alpha subunit domain-containing protein</fullName>
    </recommendedName>
</protein>
<organism evidence="10 11">
    <name type="scientific">Rehmannia glutinosa</name>
    <name type="common">Chinese foxglove</name>
    <dbReference type="NCBI Taxonomy" id="99300"/>
    <lineage>
        <taxon>Eukaryota</taxon>
        <taxon>Viridiplantae</taxon>
        <taxon>Streptophyta</taxon>
        <taxon>Embryophyta</taxon>
        <taxon>Tracheophyta</taxon>
        <taxon>Spermatophyta</taxon>
        <taxon>Magnoliopsida</taxon>
        <taxon>eudicotyledons</taxon>
        <taxon>Gunneridae</taxon>
        <taxon>Pentapetalae</taxon>
        <taxon>asterids</taxon>
        <taxon>lamiids</taxon>
        <taxon>Lamiales</taxon>
        <taxon>Orobanchaceae</taxon>
        <taxon>Rehmannieae</taxon>
        <taxon>Rehmannia</taxon>
    </lineage>
</organism>
<evidence type="ECO:0000256" key="4">
    <source>
        <dbReference type="ARBA" id="ARBA00022964"/>
    </source>
</evidence>
<dbReference type="InterPro" id="IPR044862">
    <property type="entry name" value="Pro_4_hyd_alph_FE2OG_OXY"/>
</dbReference>
<name>A0ABR0WUK1_REHGL</name>
<evidence type="ECO:0000259" key="9">
    <source>
        <dbReference type="SMART" id="SM00702"/>
    </source>
</evidence>
<keyword evidence="3" id="KW-0479">Metal-binding</keyword>
<keyword evidence="6" id="KW-0560">Oxidoreductase</keyword>
<dbReference type="Proteomes" id="UP001318860">
    <property type="component" value="Unassembled WGS sequence"/>
</dbReference>
<dbReference type="PANTHER" id="PTHR10869">
    <property type="entry name" value="PROLYL 4-HYDROXYLASE ALPHA SUBUNIT"/>
    <property type="match status" value="1"/>
</dbReference>
<accession>A0ABR0WUK1</accession>
<comment type="caution">
    <text evidence="10">The sequence shown here is derived from an EMBL/GenBank/DDBJ whole genome shotgun (WGS) entry which is preliminary data.</text>
</comment>
<evidence type="ECO:0000256" key="2">
    <source>
        <dbReference type="ARBA" id="ARBA00004648"/>
    </source>
</evidence>
<evidence type="ECO:0000256" key="8">
    <source>
        <dbReference type="ARBA" id="ARBA00049169"/>
    </source>
</evidence>
<comment type="cofactor">
    <cofactor evidence="1">
        <name>L-ascorbate</name>
        <dbReference type="ChEBI" id="CHEBI:38290"/>
    </cofactor>
</comment>
<dbReference type="EMBL" id="JABTTQ020000008">
    <property type="protein sequence ID" value="KAK6151178.1"/>
    <property type="molecule type" value="Genomic_DNA"/>
</dbReference>
<evidence type="ECO:0000313" key="11">
    <source>
        <dbReference type="Proteomes" id="UP001318860"/>
    </source>
</evidence>
<keyword evidence="5" id="KW-0735">Signal-anchor</keyword>